<evidence type="ECO:0000313" key="1">
    <source>
        <dbReference type="EMBL" id="KAF0936170.1"/>
    </source>
</evidence>
<gene>
    <name evidence="1" type="ORF">E2562_038985</name>
</gene>
<accession>A0A6G1FGV6</accession>
<comment type="caution">
    <text evidence="1">The sequence shown here is derived from an EMBL/GenBank/DDBJ whole genome shotgun (WGS) entry which is preliminary data.</text>
</comment>
<proteinExistence type="predicted"/>
<reference evidence="1 2" key="1">
    <citation type="submission" date="2019-11" db="EMBL/GenBank/DDBJ databases">
        <title>Whole genome sequence of Oryza granulata.</title>
        <authorList>
            <person name="Li W."/>
        </authorList>
    </citation>
    <scope>NUCLEOTIDE SEQUENCE [LARGE SCALE GENOMIC DNA]</scope>
    <source>
        <strain evidence="2">cv. Menghai</strain>
        <tissue evidence="1">Leaf</tissue>
    </source>
</reference>
<dbReference type="Proteomes" id="UP000479710">
    <property type="component" value="Unassembled WGS sequence"/>
</dbReference>
<dbReference type="EMBL" id="SPHZ02000001">
    <property type="protein sequence ID" value="KAF0936170.1"/>
    <property type="molecule type" value="Genomic_DNA"/>
</dbReference>
<protein>
    <submittedName>
        <fullName evidence="1">Uncharacterized protein</fullName>
    </submittedName>
</protein>
<dbReference type="AlphaFoldDB" id="A0A6G1FGV6"/>
<sequence length="177" mass="20322">MIQKKGGVLTTNARPGPLLLPFSSFRCYELYNEEDPEKKLVDQEEAARLIYLHGPCIAVLFIASRYSSYGRHGYDDDLDHAAYGGVPSDPDFRQELKKKDKKAANHAVVCYAYSFVKDEFQLRILDNHSIHGPRRWIASKAFHKLSVPNLVRCLDLGISEDRVEKTGHYRLKWIRLS</sequence>
<dbReference type="PANTHER" id="PTHR35360">
    <property type="entry name" value="OS01G0324125 PROTEIN-RELATED"/>
    <property type="match status" value="1"/>
</dbReference>
<evidence type="ECO:0000313" key="2">
    <source>
        <dbReference type="Proteomes" id="UP000479710"/>
    </source>
</evidence>
<organism evidence="1 2">
    <name type="scientific">Oryza meyeriana var. granulata</name>
    <dbReference type="NCBI Taxonomy" id="110450"/>
    <lineage>
        <taxon>Eukaryota</taxon>
        <taxon>Viridiplantae</taxon>
        <taxon>Streptophyta</taxon>
        <taxon>Embryophyta</taxon>
        <taxon>Tracheophyta</taxon>
        <taxon>Spermatophyta</taxon>
        <taxon>Magnoliopsida</taxon>
        <taxon>Liliopsida</taxon>
        <taxon>Poales</taxon>
        <taxon>Poaceae</taxon>
        <taxon>BOP clade</taxon>
        <taxon>Oryzoideae</taxon>
        <taxon>Oryzeae</taxon>
        <taxon>Oryzinae</taxon>
        <taxon>Oryza</taxon>
        <taxon>Oryza meyeriana</taxon>
    </lineage>
</organism>
<name>A0A6G1FGV6_9ORYZ</name>
<keyword evidence="2" id="KW-1185">Reference proteome</keyword>